<proteinExistence type="predicted"/>
<dbReference type="AlphaFoldDB" id="A0A222G5Q5"/>
<dbReference type="PROSITE" id="PS51257">
    <property type="entry name" value="PROKAR_LIPOPROTEIN"/>
    <property type="match status" value="1"/>
</dbReference>
<keyword evidence="3" id="KW-1185">Reference proteome</keyword>
<dbReference type="OrthoDB" id="6227299at2"/>
<feature type="signal peptide" evidence="1">
    <location>
        <begin position="1"/>
        <end position="18"/>
    </location>
</feature>
<accession>A0A222G5Q5</accession>
<reference evidence="2 3" key="1">
    <citation type="submission" date="2017-08" db="EMBL/GenBank/DDBJ databases">
        <title>Complete genome of Colwellia sp. NB097-1, a psychrophile bacterium ioslated from Bering Sea.</title>
        <authorList>
            <person name="Chen X."/>
        </authorList>
    </citation>
    <scope>NUCLEOTIDE SEQUENCE [LARGE SCALE GENOMIC DNA]</scope>
    <source>
        <strain evidence="2 3">NB097-1</strain>
    </source>
</reference>
<keyword evidence="1" id="KW-0732">Signal</keyword>
<dbReference type="RefSeq" id="WP_081149783.1">
    <property type="nucleotide sequence ID" value="NZ_CP020465.1"/>
</dbReference>
<dbReference type="Proteomes" id="UP000202259">
    <property type="component" value="Chromosome"/>
</dbReference>
<evidence type="ECO:0000313" key="3">
    <source>
        <dbReference type="Proteomes" id="UP000202259"/>
    </source>
</evidence>
<feature type="chain" id="PRO_5012781662" description="Lipoprotein" evidence="1">
    <location>
        <begin position="19"/>
        <end position="109"/>
    </location>
</feature>
<dbReference type="EMBL" id="CP020465">
    <property type="protein sequence ID" value="ASP47235.1"/>
    <property type="molecule type" value="Genomic_DNA"/>
</dbReference>
<evidence type="ECO:0000313" key="2">
    <source>
        <dbReference type="EMBL" id="ASP47235.1"/>
    </source>
</evidence>
<gene>
    <name evidence="2" type="ORF">B5D82_05350</name>
</gene>
<evidence type="ECO:0008006" key="4">
    <source>
        <dbReference type="Google" id="ProtNLM"/>
    </source>
</evidence>
<evidence type="ECO:0000256" key="1">
    <source>
        <dbReference type="SAM" id="SignalP"/>
    </source>
</evidence>
<protein>
    <recommendedName>
        <fullName evidence="4">Lipoprotein</fullName>
    </recommendedName>
</protein>
<organism evidence="2 3">
    <name type="scientific">Cognaticolwellia beringensis</name>
    <dbReference type="NCBI Taxonomy" id="1967665"/>
    <lineage>
        <taxon>Bacteria</taxon>
        <taxon>Pseudomonadati</taxon>
        <taxon>Pseudomonadota</taxon>
        <taxon>Gammaproteobacteria</taxon>
        <taxon>Alteromonadales</taxon>
        <taxon>Colwelliaceae</taxon>
        <taxon>Cognaticolwellia</taxon>
    </lineage>
</organism>
<name>A0A222G5Q5_9GAMM</name>
<dbReference type="KEGG" id="cber:B5D82_05350"/>
<sequence>MKKLIFCSLVLMLAGCVATENETKWVKQATSEKNKQKVALDDCKVLATTKAGEAPMSQPLLKCSTRFDPSCSFSQKKIKEQNKKAQEDWQQVFDSTIQSCMSDKGYDKG</sequence>